<dbReference type="PANTHER" id="PTHR15000">
    <property type="entry name" value="ERYTHROID DIFFERENTIATION-RELATED FACTOR 1"/>
    <property type="match status" value="1"/>
</dbReference>
<feature type="domain" description="EDRF1 N-terminal" evidence="3">
    <location>
        <begin position="47"/>
        <end position="195"/>
    </location>
</feature>
<feature type="compositionally biased region" description="Basic and acidic residues" evidence="1">
    <location>
        <begin position="1302"/>
        <end position="1326"/>
    </location>
</feature>
<reference evidence="4" key="2">
    <citation type="submission" date="2021-01" db="UniProtKB">
        <authorList>
            <consortium name="EnsemblMetazoa"/>
        </authorList>
    </citation>
    <scope>IDENTIFICATION</scope>
</reference>
<feature type="compositionally biased region" description="Basic and acidic residues" evidence="1">
    <location>
        <begin position="8"/>
        <end position="22"/>
    </location>
</feature>
<feature type="compositionally biased region" description="Gly residues" evidence="1">
    <location>
        <begin position="1347"/>
        <end position="1356"/>
    </location>
</feature>
<dbReference type="FunCoup" id="A0A7M7NLM3">
    <property type="interactions" value="1029"/>
</dbReference>
<evidence type="ECO:0008006" key="6">
    <source>
        <dbReference type="Google" id="ProtNLM"/>
    </source>
</evidence>
<dbReference type="GO" id="GO:0045893">
    <property type="term" value="P:positive regulation of DNA-templated transcription"/>
    <property type="evidence" value="ECO:0000318"/>
    <property type="project" value="GO_Central"/>
</dbReference>
<feature type="compositionally biased region" description="Basic and acidic residues" evidence="1">
    <location>
        <begin position="1227"/>
        <end position="1290"/>
    </location>
</feature>
<dbReference type="RefSeq" id="XP_030836588.1">
    <property type="nucleotide sequence ID" value="XM_030980728.1"/>
</dbReference>
<dbReference type="OMA" id="AMHCYEA"/>
<feature type="region of interest" description="Disordered" evidence="1">
    <location>
        <begin position="447"/>
        <end position="492"/>
    </location>
</feature>
<feature type="compositionally biased region" description="Polar residues" evidence="1">
    <location>
        <begin position="608"/>
        <end position="617"/>
    </location>
</feature>
<dbReference type="PANTHER" id="PTHR15000:SF1">
    <property type="entry name" value="ERYTHROID DIFFERENTIATION-RELATED FACTOR 1"/>
    <property type="match status" value="1"/>
</dbReference>
<dbReference type="CTD" id="26098"/>
<dbReference type="InParanoid" id="A0A7M7NLM3"/>
<evidence type="ECO:0000259" key="2">
    <source>
        <dbReference type="Pfam" id="PF23723"/>
    </source>
</evidence>
<evidence type="ECO:0000313" key="4">
    <source>
        <dbReference type="EnsemblMetazoa" id="XP_030836588"/>
    </source>
</evidence>
<dbReference type="Proteomes" id="UP000007110">
    <property type="component" value="Unassembled WGS sequence"/>
</dbReference>
<feature type="compositionally biased region" description="Polar residues" evidence="1">
    <location>
        <begin position="687"/>
        <end position="696"/>
    </location>
</feature>
<feature type="region of interest" description="Disordered" evidence="1">
    <location>
        <begin position="1211"/>
        <end position="1373"/>
    </location>
</feature>
<evidence type="ECO:0000256" key="1">
    <source>
        <dbReference type="SAM" id="MobiDB-lite"/>
    </source>
</evidence>
<sequence length="1454" mass="160954">MSENMEGESDKDADDGPVKEESQGGDALVVKSKTEVRFPRVMQRLFPYSQLKPNTNLHQPPPNWLRNGPTIQVPNTWIRGEPADISSFGMADADIMDDVDVISASENIKKLLKIPFSNDQVSLAVHRIGKTLLLDKLDLYKHLRDASQSEQKWLKDVFMRLVQNDGENKFQSQHKTSENRQTSNLLSKFLYHSLGPGYNIEETEEGQIPELAKALQQLPAPPEDDVSQFARQVIWQFEDIRMLIGTDLPIFGGTTYPAVSLRLRDTQSPINVLTGLDYWLDNLMCNVPELVMCYHLDGFVQKYELIKTEEIPKLENAQFSQKVVKDIAQNILSFINSNCTKEGHTYWLFKGKNDDVVKLYDLSSLMTEHPECPWDNPFVVPVAMLLYRVAHNMAQADTISAKNKHIIVYLLNKCLYLLAQCRDQHLEIVAQANFILCRMFMEESRQSRHGNTGDDDGSDSAWNGSSTTSSDVEDETNDAVDDDQAKRPEIVLPPISIKNLTVPSSKTWKCKDIDNKRSKVKSLDASKAEKARQILEYVADGLKAIKSSIPETATGAHPAPASPPSHAAMSLSLPPSTPDRSPLPTSKAIPLRDKPRAADPRKAEPRTADQQSPSSISGREKGEQSSARGADGTMKQDLGQGSLFVGGDVAHDVKDVGGSVQRYADRKDTERSLETLVQEMDIGRGGDSNQVYSQSADESKARDEDSCETSSTGIPSDQLQLKDGPAGVEQCSDLVESDRSPGSRSKAVAKEKPFPPGSWQETSGLRLLEKAYQAYCILTALAWEEHKHGRALLMAQLAIKCHNASRSTHGGETNVYNVLMMCGDSYLLLTHDPSNQHLHHEDYQNISEMDTFILETAIIQQTSHEYEWATEFQTDTEDCLECSIKCYKACLGDEVKKAKAFKRGVGQKLGNACNELGVFFMNTAANLASVKESMPSTFEQELWKGSYRCFDTGVKSFEEVSDSTNVALLNCNMGRLMRLCAQSYASGGSMGPDAEFSTKEKHYYLKAAECYARGLHILGNKSGHVALWDSITWELCSTYFNMACLLQDQPPVSTSNLAEVEKDVLEFMSKALTLCDTEETSSSRQPLYQYRAATIHHRLASMYHNSIRNQSSHMKKKHTKTLAELHYTKAVKLFKEMDRPVELLRVELERVALLEHQFENQTGKGPKVKTLESALGIILDCSSVIHQLEKLSYKIVAKTADTEDLSKKDIVASNEGDAGGRRHQKAMKGDNKQDFPRTGQRKQDSGSCRDDVKQKQPKGSDESVEDVKLDVRLSTERHGDGSSDVRRLDVGQEQATTAEDATSEKETDGSKTMEEQGHGADGDPAREGAGADGDPAREGAGAEAQGAVGGASGGNDDGAVEGTVGEEDVAAGTKSEVDEVKRLLTIFESRLQYVLLHLVKFMSGGKQSPQDEGRYKKMYVASLGRHQIHSSADSDKASLSSRLQDICNISSSHR</sequence>
<evidence type="ECO:0000259" key="3">
    <source>
        <dbReference type="Pfam" id="PF23788"/>
    </source>
</evidence>
<organism evidence="4 5">
    <name type="scientific">Strongylocentrotus purpuratus</name>
    <name type="common">Purple sea urchin</name>
    <dbReference type="NCBI Taxonomy" id="7668"/>
    <lineage>
        <taxon>Eukaryota</taxon>
        <taxon>Metazoa</taxon>
        <taxon>Echinodermata</taxon>
        <taxon>Eleutherozoa</taxon>
        <taxon>Echinozoa</taxon>
        <taxon>Echinoidea</taxon>
        <taxon>Euechinoidea</taxon>
        <taxon>Echinacea</taxon>
        <taxon>Camarodonta</taxon>
        <taxon>Echinidea</taxon>
        <taxon>Strongylocentrotidae</taxon>
        <taxon>Strongylocentrotus</taxon>
    </lineage>
</organism>
<feature type="compositionally biased region" description="Basic and acidic residues" evidence="1">
    <location>
        <begin position="590"/>
        <end position="607"/>
    </location>
</feature>
<reference evidence="5" key="1">
    <citation type="submission" date="2015-02" db="EMBL/GenBank/DDBJ databases">
        <title>Genome sequencing for Strongylocentrotus purpuratus.</title>
        <authorList>
            <person name="Murali S."/>
            <person name="Liu Y."/>
            <person name="Vee V."/>
            <person name="English A."/>
            <person name="Wang M."/>
            <person name="Skinner E."/>
            <person name="Han Y."/>
            <person name="Muzny D.M."/>
            <person name="Worley K.C."/>
            <person name="Gibbs R.A."/>
        </authorList>
    </citation>
    <scope>NUCLEOTIDE SEQUENCE</scope>
</reference>
<feature type="compositionally biased region" description="Low complexity" evidence="1">
    <location>
        <begin position="556"/>
        <end position="574"/>
    </location>
</feature>
<feature type="region of interest" description="Disordered" evidence="1">
    <location>
        <begin position="676"/>
        <end position="760"/>
    </location>
</feature>
<feature type="compositionally biased region" description="Acidic residues" evidence="1">
    <location>
        <begin position="471"/>
        <end position="482"/>
    </location>
</feature>
<evidence type="ECO:0000313" key="5">
    <source>
        <dbReference type="Proteomes" id="UP000007110"/>
    </source>
</evidence>
<protein>
    <recommendedName>
        <fullName evidence="6">Erythroid differentiation-related factor 1</fullName>
    </recommendedName>
</protein>
<name>A0A7M7NLM3_STRPU</name>
<feature type="domain" description="EDRF1 TPR repeats region" evidence="2">
    <location>
        <begin position="907"/>
        <end position="1204"/>
    </location>
</feature>
<dbReference type="Pfam" id="PF23788">
    <property type="entry name" value="EDRF1_N"/>
    <property type="match status" value="2"/>
</dbReference>
<dbReference type="KEGG" id="spu:100890727"/>
<dbReference type="Pfam" id="PF23723">
    <property type="entry name" value="TPR_EDRF1"/>
    <property type="match status" value="1"/>
</dbReference>
<dbReference type="OrthoDB" id="419432at2759"/>
<feature type="compositionally biased region" description="Polar residues" evidence="1">
    <location>
        <begin position="708"/>
        <end position="719"/>
    </location>
</feature>
<dbReference type="InterPro" id="IPR056583">
    <property type="entry name" value="EDRF1_TPR"/>
</dbReference>
<accession>A0A7M7NLM3</accession>
<dbReference type="EnsemblMetazoa" id="XM_030980728">
    <property type="protein sequence ID" value="XP_030836588"/>
    <property type="gene ID" value="LOC100890727"/>
</dbReference>
<dbReference type="GeneID" id="100890727"/>
<keyword evidence="5" id="KW-1185">Reference proteome</keyword>
<feature type="region of interest" description="Disordered" evidence="1">
    <location>
        <begin position="1"/>
        <end position="30"/>
    </location>
</feature>
<dbReference type="InterPro" id="IPR056582">
    <property type="entry name" value="EDRF1_N"/>
</dbReference>
<feature type="region of interest" description="Disordered" evidence="1">
    <location>
        <begin position="552"/>
        <end position="645"/>
    </location>
</feature>
<proteinExistence type="predicted"/>
<feature type="domain" description="EDRF1 N-terminal" evidence="3">
    <location>
        <begin position="228"/>
        <end position="477"/>
    </location>
</feature>